<keyword evidence="3" id="KW-1185">Reference proteome</keyword>
<dbReference type="EMBL" id="JAHUZN010000005">
    <property type="protein sequence ID" value="KAG8493707.1"/>
    <property type="molecule type" value="Genomic_DNA"/>
</dbReference>
<organism evidence="2 3">
    <name type="scientific">Gossypium anomalum</name>
    <dbReference type="NCBI Taxonomy" id="47600"/>
    <lineage>
        <taxon>Eukaryota</taxon>
        <taxon>Viridiplantae</taxon>
        <taxon>Streptophyta</taxon>
        <taxon>Embryophyta</taxon>
        <taxon>Tracheophyta</taxon>
        <taxon>Spermatophyta</taxon>
        <taxon>Magnoliopsida</taxon>
        <taxon>eudicotyledons</taxon>
        <taxon>Gunneridae</taxon>
        <taxon>Pentapetalae</taxon>
        <taxon>rosids</taxon>
        <taxon>malvids</taxon>
        <taxon>Malvales</taxon>
        <taxon>Malvaceae</taxon>
        <taxon>Malvoideae</taxon>
        <taxon>Gossypium</taxon>
    </lineage>
</organism>
<name>A0A8J5Z9V4_9ROSI</name>
<dbReference type="AlphaFoldDB" id="A0A8J5Z9V4"/>
<feature type="compositionally biased region" description="Polar residues" evidence="1">
    <location>
        <begin position="28"/>
        <end position="42"/>
    </location>
</feature>
<reference evidence="2 3" key="1">
    <citation type="journal article" date="2021" name="bioRxiv">
        <title>The Gossypium anomalum genome as a resource for cotton improvement and evolutionary analysis of hybrid incompatibility.</title>
        <authorList>
            <person name="Grover C.E."/>
            <person name="Yuan D."/>
            <person name="Arick M.A."/>
            <person name="Miller E.R."/>
            <person name="Hu G."/>
            <person name="Peterson D.G."/>
            <person name="Wendel J.F."/>
            <person name="Udall J.A."/>
        </authorList>
    </citation>
    <scope>NUCLEOTIDE SEQUENCE [LARGE SCALE GENOMIC DNA]</scope>
    <source>
        <strain evidence="2">JFW-Udall</strain>
        <tissue evidence="2">Leaf</tissue>
    </source>
</reference>
<protein>
    <submittedName>
        <fullName evidence="2">Uncharacterized protein</fullName>
    </submittedName>
</protein>
<dbReference type="OrthoDB" id="1388652at2759"/>
<dbReference type="Proteomes" id="UP000701853">
    <property type="component" value="Chromosome 5"/>
</dbReference>
<feature type="compositionally biased region" description="Basic residues" evidence="1">
    <location>
        <begin position="49"/>
        <end position="61"/>
    </location>
</feature>
<sequence>MGDDTYNEGFGDSDEHSNENEGIPPNKAPSNPSHETLNQRKQTLGVVHSRGKKSSSSRKSSRNTLTTQIEKLYESMASPRKLVNEIIFHHSQYIISNAINALHALGDEIPKKDELYYFAIKMFQIPIQMLGFGGFDVSMLNKIQLHHFHPW</sequence>
<evidence type="ECO:0000256" key="1">
    <source>
        <dbReference type="SAM" id="MobiDB-lite"/>
    </source>
</evidence>
<proteinExistence type="predicted"/>
<feature type="region of interest" description="Disordered" evidence="1">
    <location>
        <begin position="1"/>
        <end position="65"/>
    </location>
</feature>
<evidence type="ECO:0000313" key="3">
    <source>
        <dbReference type="Proteomes" id="UP000701853"/>
    </source>
</evidence>
<accession>A0A8J5Z9V4</accession>
<comment type="caution">
    <text evidence="2">The sequence shown here is derived from an EMBL/GenBank/DDBJ whole genome shotgun (WGS) entry which is preliminary data.</text>
</comment>
<gene>
    <name evidence="2" type="ORF">CXB51_011787</name>
</gene>
<evidence type="ECO:0000313" key="2">
    <source>
        <dbReference type="EMBL" id="KAG8493707.1"/>
    </source>
</evidence>